<dbReference type="InterPro" id="IPR030379">
    <property type="entry name" value="G_SEPTIN_dom"/>
</dbReference>
<dbReference type="SUPFAM" id="SSF52540">
    <property type="entry name" value="P-loop containing nucleoside triphosphate hydrolases"/>
    <property type="match status" value="1"/>
</dbReference>
<keyword evidence="1" id="KW-0342">GTP-binding</keyword>
<dbReference type="Pfam" id="PF00735">
    <property type="entry name" value="Septin"/>
    <property type="match status" value="1"/>
</dbReference>
<protein>
    <recommendedName>
        <fullName evidence="4">Fibronectin type-III domain-containing protein</fullName>
    </recommendedName>
</protein>
<reference evidence="5" key="1">
    <citation type="submission" date="2020-11" db="EMBL/GenBank/DDBJ databases">
        <authorList>
            <person name="Tran Van P."/>
        </authorList>
    </citation>
    <scope>NUCLEOTIDE SEQUENCE</scope>
</reference>
<feature type="domain" description="Fibronectin type-III" evidence="4">
    <location>
        <begin position="110"/>
        <end position="206"/>
    </location>
</feature>
<dbReference type="GO" id="GO:0005525">
    <property type="term" value="F:GTP binding"/>
    <property type="evidence" value="ECO:0007669"/>
    <property type="project" value="UniProtKB-KW"/>
</dbReference>
<name>A0A7R8X5Y8_9CRUS</name>
<evidence type="ECO:0000313" key="6">
    <source>
        <dbReference type="Proteomes" id="UP000677054"/>
    </source>
</evidence>
<dbReference type="SUPFAM" id="SSF49265">
    <property type="entry name" value="Fibronectin type III"/>
    <property type="match status" value="1"/>
</dbReference>
<proteinExistence type="inferred from homology"/>
<evidence type="ECO:0000256" key="2">
    <source>
        <dbReference type="SAM" id="Coils"/>
    </source>
</evidence>
<dbReference type="Proteomes" id="UP000677054">
    <property type="component" value="Unassembled WGS sequence"/>
</dbReference>
<dbReference type="EMBL" id="LR900071">
    <property type="protein sequence ID" value="CAD7244069.1"/>
    <property type="molecule type" value="Genomic_DNA"/>
</dbReference>
<organism evidence="5">
    <name type="scientific">Darwinula stevensoni</name>
    <dbReference type="NCBI Taxonomy" id="69355"/>
    <lineage>
        <taxon>Eukaryota</taxon>
        <taxon>Metazoa</taxon>
        <taxon>Ecdysozoa</taxon>
        <taxon>Arthropoda</taxon>
        <taxon>Crustacea</taxon>
        <taxon>Oligostraca</taxon>
        <taxon>Ostracoda</taxon>
        <taxon>Podocopa</taxon>
        <taxon>Podocopida</taxon>
        <taxon>Darwinulocopina</taxon>
        <taxon>Darwinuloidea</taxon>
        <taxon>Darwinulidae</taxon>
        <taxon>Darwinula</taxon>
    </lineage>
</organism>
<sequence length="822" mass="93336">MPYQKNGITEIFFFYQGITLADPFLDSLKNCLNGYQQAILPAPATSVYCCEDQIQLMQEIQRLFLHYQMRKGSLNVNFVAAESARLHQPYMITICEGRGETPQVFIPPAEPSNLRVWLSLDGEGIEVQWNKPTIGCDYVDKFIVWVKGWSDPPEQWKIGTSVASPPAVISGLVPGERYLFAVSASSRLGLGPPSPTVSWDFPIIPGMKKMSISRRPMECSLAQKMKKKWKLSGSIIEVPRRKVMEADERRLAKYEIGNRMMGSGPTKVLLVVGATGAGKSTLIDGIINYVYGVKWEDDFRFKLIKDKAGDEKISQSHSQTKWITAYVLHKEEGFALPYTLTIIDTPGFGDTTGIQADQELMNQLRVFFSNGGGFGVDQLDGICFVVQSALVRLTCTQLYIFNSILSVFGKDVQNSFYVLVTFSDNKTPPVLEAIKTAKIPYKEYFRFNNSALFPEKKDAELGKTYWEMGISYYKKFFKAFEESTPVSLTLTKKVLKERKRLEAALQGIQPQITAGLGRLEHLRQEHATLKQHEADLEANKNFAYKVKIQKQLKANLSIGEYVTNCLKCNFTCHYPCTVPNDDRKGDCDVVDYETGKCMVCPLKCHWQQHFNNPYRFEIIEEEVTRTSNELKEKYERAAGEKLNAQGIVKQLIKEFNQERAKVLELTNRAHDCLQRLDKIALKPDPLGVTEYIDVLIEAERRSACPGFSQRIKYLEDTRGKAELAAKLKGEFDPFKEYMKEFEKEGFNICIFDPDPDVNDVPEMASTSTEREHRMEQLKVKTKMVTNKIGEAVRSGKSRLNEALQRKKTHSPSTESEALEIKD</sequence>
<evidence type="ECO:0000256" key="1">
    <source>
        <dbReference type="RuleBase" id="RU004560"/>
    </source>
</evidence>
<dbReference type="SMART" id="SM00060">
    <property type="entry name" value="FN3"/>
    <property type="match status" value="1"/>
</dbReference>
<dbReference type="AlphaFoldDB" id="A0A7R8X5Y8"/>
<feature type="coiled-coil region" evidence="2">
    <location>
        <begin position="620"/>
        <end position="668"/>
    </location>
</feature>
<dbReference type="Gene3D" id="3.40.50.300">
    <property type="entry name" value="P-loop containing nucleotide triphosphate hydrolases"/>
    <property type="match status" value="1"/>
</dbReference>
<evidence type="ECO:0000313" key="5">
    <source>
        <dbReference type="EMBL" id="CAD7244069.1"/>
    </source>
</evidence>
<keyword evidence="6" id="KW-1185">Reference proteome</keyword>
<dbReference type="InterPro" id="IPR036116">
    <property type="entry name" value="FN3_sf"/>
</dbReference>
<dbReference type="Gene3D" id="2.60.40.10">
    <property type="entry name" value="Immunoglobulins"/>
    <property type="match status" value="1"/>
</dbReference>
<dbReference type="InterPro" id="IPR013783">
    <property type="entry name" value="Ig-like_fold"/>
</dbReference>
<dbReference type="InterPro" id="IPR027417">
    <property type="entry name" value="P-loop_NTPase"/>
</dbReference>
<dbReference type="InterPro" id="IPR003961">
    <property type="entry name" value="FN3_dom"/>
</dbReference>
<dbReference type="CDD" id="cd00063">
    <property type="entry name" value="FN3"/>
    <property type="match status" value="1"/>
</dbReference>
<dbReference type="CDD" id="cd00882">
    <property type="entry name" value="Ras_like_GTPase"/>
    <property type="match status" value="1"/>
</dbReference>
<gene>
    <name evidence="5" type="ORF">DSTB1V02_LOCUS3973</name>
</gene>
<dbReference type="OrthoDB" id="2386367at2759"/>
<accession>A0A7R8X5Y8</accession>
<evidence type="ECO:0000259" key="4">
    <source>
        <dbReference type="PROSITE" id="PS50853"/>
    </source>
</evidence>
<dbReference type="PROSITE" id="PS50853">
    <property type="entry name" value="FN3"/>
    <property type="match status" value="1"/>
</dbReference>
<comment type="similarity">
    <text evidence="1">Belongs to the TRAFAC class TrmE-Era-EngA-EngB-Septin-like GTPase superfamily. Septin GTPase family.</text>
</comment>
<keyword evidence="1" id="KW-0547">Nucleotide-binding</keyword>
<keyword evidence="2" id="KW-0175">Coiled coil</keyword>
<evidence type="ECO:0000256" key="3">
    <source>
        <dbReference type="SAM" id="MobiDB-lite"/>
    </source>
</evidence>
<dbReference type="PANTHER" id="PTHR32046:SF14">
    <property type="match status" value="1"/>
</dbReference>
<dbReference type="EMBL" id="CAJPEV010000554">
    <property type="protein sequence ID" value="CAG0886419.1"/>
    <property type="molecule type" value="Genomic_DNA"/>
</dbReference>
<dbReference type="PANTHER" id="PTHR32046">
    <property type="entry name" value="G DOMAIN-CONTAINING PROTEIN"/>
    <property type="match status" value="1"/>
</dbReference>
<feature type="region of interest" description="Disordered" evidence="3">
    <location>
        <begin position="793"/>
        <end position="822"/>
    </location>
</feature>
<dbReference type="Pfam" id="PF00041">
    <property type="entry name" value="fn3"/>
    <property type="match status" value="1"/>
</dbReference>